<feature type="compositionally biased region" description="Polar residues" evidence="1">
    <location>
        <begin position="177"/>
        <end position="189"/>
    </location>
</feature>
<dbReference type="eggNOG" id="ENOG5033DJN">
    <property type="taxonomic scope" value="Bacteria"/>
</dbReference>
<dbReference type="AlphaFoldDB" id="L8JZP2"/>
<protein>
    <submittedName>
        <fullName evidence="2">Uncharacterized protein</fullName>
    </submittedName>
</protein>
<proteinExistence type="predicted"/>
<evidence type="ECO:0000313" key="2">
    <source>
        <dbReference type="EMBL" id="ELR73623.1"/>
    </source>
</evidence>
<keyword evidence="3" id="KW-1185">Reference proteome</keyword>
<dbReference type="EMBL" id="AMZN01000004">
    <property type="protein sequence ID" value="ELR73623.1"/>
    <property type="molecule type" value="Genomic_DNA"/>
</dbReference>
<feature type="region of interest" description="Disordered" evidence="1">
    <location>
        <begin position="169"/>
        <end position="189"/>
    </location>
</feature>
<name>L8JZP2_9BACT</name>
<evidence type="ECO:0000313" key="3">
    <source>
        <dbReference type="Proteomes" id="UP000011135"/>
    </source>
</evidence>
<dbReference type="STRING" id="1237149.C900_02708"/>
<comment type="caution">
    <text evidence="2">The sequence shown here is derived from an EMBL/GenBank/DDBJ whole genome shotgun (WGS) entry which is preliminary data.</text>
</comment>
<organism evidence="2 3">
    <name type="scientific">Fulvivirga imtechensis AK7</name>
    <dbReference type="NCBI Taxonomy" id="1237149"/>
    <lineage>
        <taxon>Bacteria</taxon>
        <taxon>Pseudomonadati</taxon>
        <taxon>Bacteroidota</taxon>
        <taxon>Cytophagia</taxon>
        <taxon>Cytophagales</taxon>
        <taxon>Fulvivirgaceae</taxon>
        <taxon>Fulvivirga</taxon>
    </lineage>
</organism>
<evidence type="ECO:0000256" key="1">
    <source>
        <dbReference type="SAM" id="MobiDB-lite"/>
    </source>
</evidence>
<gene>
    <name evidence="2" type="ORF">C900_02708</name>
</gene>
<sequence length="562" mass="63604">MAGGYSFLDMYENHYEINTHLKMDFMKAGGPKGNYLIYSESDNRGYIGSWTGFDPDASFWATVTADMYLDGNFLGQVTYQFSSRLKEGKSGNAVVRVNNKAHGNAVTGITGGKEKDLEILKRIGLRNIQVTRFKQYLPNAFLNYAREHCKERNEAEQIAVMEKVEQERKEKEALAEKQTTSNQVKSSGNNLMSEEATYTNLTGTGKQPEFGRDEYGNYYRKDASGTYKQISYDEYATAEYQKQQRIANAQQIEDEKRANQVIQDLQKRSDDFLAERQRDKLQVEQISGLYAQSFYAAQAVGASKQNLDNLSRLSGNYESVEELEAEFNAKYYAIAQEVENLNRARNEALSANVATTFYGSDATGQATGEFIKGVGTMINNNKSEKERIEAEAALREQREQMLKQIEARKKTMMLNMRQGMLAQFPDGGLPLSSHQVKDRVYCFAYFIDGSTLEKDAPVISITNVFPVDQYSDGTWPFKNTLVDELQKLSLDKVTLMGFYTAKEMADEMHTSLTSLSGKCNMKINLLEYNGKASTSVTNDFWETGKKQKSETSQQQNGSFWDQ</sequence>
<reference evidence="2 3" key="1">
    <citation type="submission" date="2012-12" db="EMBL/GenBank/DDBJ databases">
        <title>Genome assembly of Fulvivirga imtechensis AK7.</title>
        <authorList>
            <person name="Nupur N."/>
            <person name="Khatri I."/>
            <person name="Kumar R."/>
            <person name="Subramanian S."/>
            <person name="Pinnaka A."/>
        </authorList>
    </citation>
    <scope>NUCLEOTIDE SEQUENCE [LARGE SCALE GENOMIC DNA]</scope>
    <source>
        <strain evidence="2 3">AK7</strain>
    </source>
</reference>
<dbReference type="Proteomes" id="UP000011135">
    <property type="component" value="Unassembled WGS sequence"/>
</dbReference>
<accession>L8JZP2</accession>